<feature type="transmembrane region" description="Helical" evidence="2">
    <location>
        <begin position="92"/>
        <end position="122"/>
    </location>
</feature>
<dbReference type="Proteomes" id="UP001596380">
    <property type="component" value="Unassembled WGS sequence"/>
</dbReference>
<comment type="caution">
    <text evidence="3">The sequence shown here is derived from an EMBL/GenBank/DDBJ whole genome shotgun (WGS) entry which is preliminary data.</text>
</comment>
<evidence type="ECO:0000313" key="4">
    <source>
        <dbReference type="Proteomes" id="UP001596380"/>
    </source>
</evidence>
<gene>
    <name evidence="3" type="ORF">ACFQKB_05750</name>
</gene>
<accession>A0ABW2CDK4</accession>
<dbReference type="EMBL" id="JBHSXS010000002">
    <property type="protein sequence ID" value="MFC6879265.1"/>
    <property type="molecule type" value="Genomic_DNA"/>
</dbReference>
<proteinExistence type="predicted"/>
<keyword evidence="2" id="KW-0812">Transmembrane</keyword>
<keyword evidence="2" id="KW-0472">Membrane</keyword>
<dbReference type="RefSeq" id="WP_241683122.1">
    <property type="nucleotide sequence ID" value="NZ_JBHSXS010000002.1"/>
</dbReference>
<feature type="compositionally biased region" description="Pro residues" evidence="1">
    <location>
        <begin position="143"/>
        <end position="156"/>
    </location>
</feature>
<evidence type="ECO:0000256" key="2">
    <source>
        <dbReference type="SAM" id="Phobius"/>
    </source>
</evidence>
<reference evidence="4" key="1">
    <citation type="journal article" date="2019" name="Int. J. Syst. Evol. Microbiol.">
        <title>The Global Catalogue of Microorganisms (GCM) 10K type strain sequencing project: providing services to taxonomists for standard genome sequencing and annotation.</title>
        <authorList>
            <consortium name="The Broad Institute Genomics Platform"/>
            <consortium name="The Broad Institute Genome Sequencing Center for Infectious Disease"/>
            <person name="Wu L."/>
            <person name="Ma J."/>
        </authorList>
    </citation>
    <scope>NUCLEOTIDE SEQUENCE [LARGE SCALE GENOMIC DNA]</scope>
    <source>
        <strain evidence="4">JCM 3369</strain>
    </source>
</reference>
<protein>
    <submittedName>
        <fullName evidence="3">Uncharacterized protein</fullName>
    </submittedName>
</protein>
<keyword evidence="2" id="KW-1133">Transmembrane helix</keyword>
<evidence type="ECO:0000256" key="1">
    <source>
        <dbReference type="SAM" id="MobiDB-lite"/>
    </source>
</evidence>
<keyword evidence="4" id="KW-1185">Reference proteome</keyword>
<organism evidence="3 4">
    <name type="scientific">Actinomadura yumaensis</name>
    <dbReference type="NCBI Taxonomy" id="111807"/>
    <lineage>
        <taxon>Bacteria</taxon>
        <taxon>Bacillati</taxon>
        <taxon>Actinomycetota</taxon>
        <taxon>Actinomycetes</taxon>
        <taxon>Streptosporangiales</taxon>
        <taxon>Thermomonosporaceae</taxon>
        <taxon>Actinomadura</taxon>
    </lineage>
</organism>
<feature type="region of interest" description="Disordered" evidence="1">
    <location>
        <begin position="123"/>
        <end position="156"/>
    </location>
</feature>
<feature type="transmembrane region" description="Helical" evidence="2">
    <location>
        <begin position="34"/>
        <end position="54"/>
    </location>
</feature>
<feature type="compositionally biased region" description="Low complexity" evidence="1">
    <location>
        <begin position="128"/>
        <end position="141"/>
    </location>
</feature>
<evidence type="ECO:0000313" key="3">
    <source>
        <dbReference type="EMBL" id="MFC6879265.1"/>
    </source>
</evidence>
<name>A0ABW2CDK4_9ACTN</name>
<feature type="transmembrane region" description="Helical" evidence="2">
    <location>
        <begin position="60"/>
        <end position="80"/>
    </location>
</feature>
<sequence length="156" mass="16389">MRQVTCADNVRLVDEADFSARQAQRLRRGRLRALDVPLAAVMVAVDVVVAGNMLKDRPDFTLPFLASCLVAVALGAIIAVRRRRPRRALTAAAALSCVAAVAGVLWDPFAATALVLCTVASIEPPRRSPSSSIPGTACRRPPGGRPRPGCCPPPGG</sequence>